<dbReference type="InterPro" id="IPR050229">
    <property type="entry name" value="GlpE_sulfurtransferase"/>
</dbReference>
<dbReference type="Pfam" id="PF11127">
    <property type="entry name" value="YgaP-like_TM"/>
    <property type="match status" value="1"/>
</dbReference>
<dbReference type="Pfam" id="PF00581">
    <property type="entry name" value="Rhodanese"/>
    <property type="match status" value="1"/>
</dbReference>
<dbReference type="Proteomes" id="UP000185984">
    <property type="component" value="Unassembled WGS sequence"/>
</dbReference>
<feature type="domain" description="Rhodanese" evidence="2">
    <location>
        <begin position="29"/>
        <end position="117"/>
    </location>
</feature>
<dbReference type="InterPro" id="IPR036873">
    <property type="entry name" value="Rhodanese-like_dom_sf"/>
</dbReference>
<evidence type="ECO:0000256" key="1">
    <source>
        <dbReference type="SAM" id="Phobius"/>
    </source>
</evidence>
<keyword evidence="1" id="KW-1133">Transmembrane helix</keyword>
<sequence length="188" mass="20605">MTSTPEKQLTNRRDRLKTIDVHTLKQLLDRQAVNLVDVREPAENAREKIPGSVLMPLSNFNPADVPFAPEKPTVLYCRTGNRSAQAAQKLFAAGVNEVEHLEGGLTAWIEAGYPTQVNKKAPISLMRQVQIVAGSLVLIGTLLGAFVSLWFLLLSGFVGAGLMFAGITDTCALGMLLAKMPWNQRTYR</sequence>
<protein>
    <recommendedName>
        <fullName evidence="2">Rhodanese domain-containing protein</fullName>
    </recommendedName>
</protein>
<dbReference type="Gene3D" id="3.40.250.10">
    <property type="entry name" value="Rhodanese-like domain"/>
    <property type="match status" value="1"/>
</dbReference>
<dbReference type="InterPro" id="IPR021309">
    <property type="entry name" value="YgaP-like_TM"/>
</dbReference>
<dbReference type="EMBL" id="MRCC01000013">
    <property type="protein sequence ID" value="OKH24308.1"/>
    <property type="molecule type" value="Genomic_DNA"/>
</dbReference>
<dbReference type="CDD" id="cd00158">
    <property type="entry name" value="RHOD"/>
    <property type="match status" value="1"/>
</dbReference>
<dbReference type="AlphaFoldDB" id="A0A1U7HL88"/>
<gene>
    <name evidence="3" type="ORF">NIES1031_16095</name>
</gene>
<dbReference type="InterPro" id="IPR001763">
    <property type="entry name" value="Rhodanese-like_dom"/>
</dbReference>
<dbReference type="SMART" id="SM00450">
    <property type="entry name" value="RHOD"/>
    <property type="match status" value="1"/>
</dbReference>
<evidence type="ECO:0000313" key="3">
    <source>
        <dbReference type="EMBL" id="OKH24308.1"/>
    </source>
</evidence>
<accession>A0A1U7HL88</accession>
<name>A0A1U7HL88_9CHRO</name>
<keyword evidence="1" id="KW-0472">Membrane</keyword>
<dbReference type="OrthoDB" id="9792975at2"/>
<dbReference type="PANTHER" id="PTHR43031">
    <property type="entry name" value="FAD-DEPENDENT OXIDOREDUCTASE"/>
    <property type="match status" value="1"/>
</dbReference>
<keyword evidence="1" id="KW-0812">Transmembrane</keyword>
<dbReference type="STRING" id="247279.NIES1031_16095"/>
<reference evidence="3 4" key="1">
    <citation type="submission" date="2016-11" db="EMBL/GenBank/DDBJ databases">
        <title>Draft Genome Sequences of Nine Cyanobacterial Strains from Diverse Habitats.</title>
        <authorList>
            <person name="Zhu T."/>
            <person name="Hou S."/>
            <person name="Lu X."/>
            <person name="Hess W.R."/>
        </authorList>
    </citation>
    <scope>NUCLEOTIDE SEQUENCE [LARGE SCALE GENOMIC DNA]</scope>
    <source>
        <strain evidence="3 4">5.2 s.c.1</strain>
    </source>
</reference>
<dbReference type="PANTHER" id="PTHR43031:SF1">
    <property type="entry name" value="PYRIDINE NUCLEOTIDE-DISULPHIDE OXIDOREDUCTASE"/>
    <property type="match status" value="1"/>
</dbReference>
<comment type="caution">
    <text evidence="3">The sequence shown here is derived from an EMBL/GenBank/DDBJ whole genome shotgun (WGS) entry which is preliminary data.</text>
</comment>
<dbReference type="SUPFAM" id="SSF52821">
    <property type="entry name" value="Rhodanese/Cell cycle control phosphatase"/>
    <property type="match status" value="1"/>
</dbReference>
<proteinExistence type="predicted"/>
<evidence type="ECO:0000313" key="4">
    <source>
        <dbReference type="Proteomes" id="UP000185984"/>
    </source>
</evidence>
<evidence type="ECO:0000259" key="2">
    <source>
        <dbReference type="PROSITE" id="PS50206"/>
    </source>
</evidence>
<feature type="transmembrane region" description="Helical" evidence="1">
    <location>
        <begin position="157"/>
        <end position="178"/>
    </location>
</feature>
<dbReference type="RefSeq" id="WP_073550535.1">
    <property type="nucleotide sequence ID" value="NZ_CAWMVK010000005.1"/>
</dbReference>
<dbReference type="Gene3D" id="6.10.140.1340">
    <property type="match status" value="1"/>
</dbReference>
<dbReference type="PROSITE" id="PS50206">
    <property type="entry name" value="RHODANESE_3"/>
    <property type="match status" value="1"/>
</dbReference>
<feature type="transmembrane region" description="Helical" evidence="1">
    <location>
        <begin position="129"/>
        <end position="151"/>
    </location>
</feature>
<organism evidence="3 4">
    <name type="scientific">Chroogloeocystis siderophila 5.2 s.c.1</name>
    <dbReference type="NCBI Taxonomy" id="247279"/>
    <lineage>
        <taxon>Bacteria</taxon>
        <taxon>Bacillati</taxon>
        <taxon>Cyanobacteriota</taxon>
        <taxon>Cyanophyceae</taxon>
        <taxon>Oscillatoriophycideae</taxon>
        <taxon>Chroococcales</taxon>
        <taxon>Chroococcaceae</taxon>
        <taxon>Chroogloeocystis</taxon>
    </lineage>
</organism>
<keyword evidence="4" id="KW-1185">Reference proteome</keyword>